<dbReference type="Gene3D" id="2.60.40.60">
    <property type="entry name" value="Cadherins"/>
    <property type="match status" value="4"/>
</dbReference>
<keyword evidence="3" id="KW-0677">Repeat</keyword>
<evidence type="ECO:0000256" key="4">
    <source>
        <dbReference type="ARBA" id="ARBA00022837"/>
    </source>
</evidence>
<dbReference type="EMBL" id="JBJKFK010003209">
    <property type="protein sequence ID" value="KAL3310138.1"/>
    <property type="molecule type" value="Genomic_DNA"/>
</dbReference>
<evidence type="ECO:0000256" key="2">
    <source>
        <dbReference type="ARBA" id="ARBA00022692"/>
    </source>
</evidence>
<feature type="domain" description="Cadherin" evidence="9">
    <location>
        <begin position="306"/>
        <end position="427"/>
    </location>
</feature>
<dbReference type="CDD" id="cd11304">
    <property type="entry name" value="Cadherin_repeat"/>
    <property type="match status" value="5"/>
</dbReference>
<dbReference type="InterPro" id="IPR002126">
    <property type="entry name" value="Cadherin-like_dom"/>
</dbReference>
<evidence type="ECO:0000259" key="9">
    <source>
        <dbReference type="PROSITE" id="PS50268"/>
    </source>
</evidence>
<keyword evidence="7" id="KW-0472">Membrane</keyword>
<dbReference type="PRINTS" id="PR00205">
    <property type="entry name" value="CADHERIN"/>
</dbReference>
<dbReference type="SUPFAM" id="SSF49313">
    <property type="entry name" value="Cadherin-like"/>
    <property type="match status" value="3"/>
</dbReference>
<organism evidence="10 11">
    <name type="scientific">Cichlidogyrus casuarinus</name>
    <dbReference type="NCBI Taxonomy" id="1844966"/>
    <lineage>
        <taxon>Eukaryota</taxon>
        <taxon>Metazoa</taxon>
        <taxon>Spiralia</taxon>
        <taxon>Lophotrochozoa</taxon>
        <taxon>Platyhelminthes</taxon>
        <taxon>Monogenea</taxon>
        <taxon>Monopisthocotylea</taxon>
        <taxon>Dactylogyridea</taxon>
        <taxon>Ancyrocephalidae</taxon>
        <taxon>Cichlidogyrus</taxon>
    </lineage>
</organism>
<gene>
    <name evidence="10" type="primary">FAT4_6</name>
    <name evidence="10" type="ORF">Ciccas_011300</name>
</gene>
<dbReference type="PANTHER" id="PTHR24025:SF31">
    <property type="entry name" value="NEURAL-CADHERIN"/>
    <property type="match status" value="1"/>
</dbReference>
<evidence type="ECO:0000313" key="11">
    <source>
        <dbReference type="Proteomes" id="UP001626550"/>
    </source>
</evidence>
<feature type="domain" description="Cadherin" evidence="9">
    <location>
        <begin position="173"/>
        <end position="305"/>
    </location>
</feature>
<evidence type="ECO:0000256" key="6">
    <source>
        <dbReference type="ARBA" id="ARBA00022989"/>
    </source>
</evidence>
<dbReference type="Proteomes" id="UP001626550">
    <property type="component" value="Unassembled WGS sequence"/>
</dbReference>
<dbReference type="GO" id="GO:0005509">
    <property type="term" value="F:calcium ion binding"/>
    <property type="evidence" value="ECO:0007669"/>
    <property type="project" value="UniProtKB-UniRule"/>
</dbReference>
<evidence type="ECO:0000256" key="1">
    <source>
        <dbReference type="ARBA" id="ARBA00004370"/>
    </source>
</evidence>
<keyword evidence="11" id="KW-1185">Reference proteome</keyword>
<feature type="domain" description="Cadherin" evidence="9">
    <location>
        <begin position="4"/>
        <end position="72"/>
    </location>
</feature>
<dbReference type="InterPro" id="IPR020894">
    <property type="entry name" value="Cadherin_CS"/>
</dbReference>
<evidence type="ECO:0000256" key="5">
    <source>
        <dbReference type="ARBA" id="ARBA00022889"/>
    </source>
</evidence>
<proteinExistence type="predicted"/>
<dbReference type="InterPro" id="IPR050971">
    <property type="entry name" value="Cadherin-domain_protein"/>
</dbReference>
<dbReference type="PROSITE" id="PS50268">
    <property type="entry name" value="CADHERIN_2"/>
    <property type="match status" value="4"/>
</dbReference>
<keyword evidence="2" id="KW-0812">Transmembrane</keyword>
<sequence>MARVYIKKSLDLEDTRWNSILGQATKTDPMGMRVRIFGFKVRAQDMGFPEQLRSEAYVEVTVEDVNDYVPKVEVMYFGSEGRIGQLTENSAPVPLALISVTDLDSGSWGRVACRSSHNGFELRPINSSIAHVTSFKLVSQTGFYESRKTSNLGTAQIKVKILDVNDCPPVLLNGPVLNLFVDENEPGNFKTRRAIHHFSASDQDFNSTLTYHLTSNPYNALEIDSKTGTLYISTPLDREAIIRRQLISSNPQLLSADERVMNESIASYQDHVKVEFTVVVSDGLHNASAQVLVTVNDRNDNPPVFERSSYELEIEENSAPGKLLLIKALDIDSSSYSKLSYQIRDVNDQFSLQGDAFDASRYFRIDRNTGLLTLQSKLDREVMPHLLFEVTVTDAALGPVKYKDSVHTATAQVSVTVLDENDVAPSFSEIMGTKQFRIAWDTLAGASIFNVTATDPDKAENGTITYHLELISPLFKTSNQSDSAEPSTNFNELFNINKETGNVYLAENLPKNIHQYIIKVTARDQGLVKQRETSSNFIVSVMVSYYPKKRPIQWVFTGSQKLEINRKYSKIS</sequence>
<comment type="subcellular location">
    <subcellularLocation>
        <location evidence="1">Membrane</location>
    </subcellularLocation>
</comment>
<comment type="caution">
    <text evidence="10">The sequence shown here is derived from an EMBL/GenBank/DDBJ whole genome shotgun (WGS) entry which is preliminary data.</text>
</comment>
<keyword evidence="6" id="KW-1133">Transmembrane helix</keyword>
<dbReference type="PROSITE" id="PS00232">
    <property type="entry name" value="CADHERIN_1"/>
    <property type="match status" value="1"/>
</dbReference>
<evidence type="ECO:0000256" key="3">
    <source>
        <dbReference type="ARBA" id="ARBA00022737"/>
    </source>
</evidence>
<dbReference type="GO" id="GO:0016020">
    <property type="term" value="C:membrane"/>
    <property type="evidence" value="ECO:0007669"/>
    <property type="project" value="UniProtKB-SubCell"/>
</dbReference>
<keyword evidence="4 8" id="KW-0106">Calcium</keyword>
<evidence type="ECO:0000313" key="10">
    <source>
        <dbReference type="EMBL" id="KAL3310138.1"/>
    </source>
</evidence>
<reference evidence="10 11" key="1">
    <citation type="submission" date="2024-11" db="EMBL/GenBank/DDBJ databases">
        <title>Adaptive evolution of stress response genes in parasites aligns with host niche diversity.</title>
        <authorList>
            <person name="Hahn C."/>
            <person name="Resl P."/>
        </authorList>
    </citation>
    <scope>NUCLEOTIDE SEQUENCE [LARGE SCALE GENOMIC DNA]</scope>
    <source>
        <strain evidence="10">EGGRZ-B1_66</strain>
        <tissue evidence="10">Body</tissue>
    </source>
</reference>
<dbReference type="AlphaFoldDB" id="A0ABD2PSU7"/>
<dbReference type="InterPro" id="IPR015919">
    <property type="entry name" value="Cadherin-like_sf"/>
</dbReference>
<evidence type="ECO:0000256" key="7">
    <source>
        <dbReference type="ARBA" id="ARBA00023136"/>
    </source>
</evidence>
<name>A0ABD2PSU7_9PLAT</name>
<keyword evidence="5" id="KW-0130">Cell adhesion</keyword>
<dbReference type="PANTHER" id="PTHR24025">
    <property type="entry name" value="DESMOGLEIN FAMILY MEMBER"/>
    <property type="match status" value="1"/>
</dbReference>
<dbReference type="Pfam" id="PF00028">
    <property type="entry name" value="Cadherin"/>
    <property type="match status" value="2"/>
</dbReference>
<accession>A0ABD2PSU7</accession>
<protein>
    <submittedName>
        <fullName evidence="10">Protocadherin Fat 4</fullName>
    </submittedName>
</protein>
<evidence type="ECO:0000256" key="8">
    <source>
        <dbReference type="PROSITE-ProRule" id="PRU00043"/>
    </source>
</evidence>
<dbReference type="SMART" id="SM00112">
    <property type="entry name" value="CA"/>
    <property type="match status" value="3"/>
</dbReference>
<dbReference type="GO" id="GO:0007155">
    <property type="term" value="P:cell adhesion"/>
    <property type="evidence" value="ECO:0007669"/>
    <property type="project" value="UniProtKB-KW"/>
</dbReference>
<feature type="domain" description="Cadherin" evidence="9">
    <location>
        <begin position="430"/>
        <end position="553"/>
    </location>
</feature>